<dbReference type="InterPro" id="IPR003960">
    <property type="entry name" value="ATPase_AAA_CS"/>
</dbReference>
<accession>W7TKT8</accession>
<protein>
    <submittedName>
        <fullName evidence="5">Aaa family cdc48 subfamily</fullName>
    </submittedName>
</protein>
<dbReference type="InterPro" id="IPR003959">
    <property type="entry name" value="ATPase_AAA_core"/>
</dbReference>
<comment type="caution">
    <text evidence="5">The sequence shown here is derived from an EMBL/GenBank/DDBJ whole genome shotgun (WGS) entry which is preliminary data.</text>
</comment>
<evidence type="ECO:0000313" key="6">
    <source>
        <dbReference type="Proteomes" id="UP000019335"/>
    </source>
</evidence>
<evidence type="ECO:0000256" key="1">
    <source>
        <dbReference type="ARBA" id="ARBA00022741"/>
    </source>
</evidence>
<dbReference type="OrthoDB" id="27435at2759"/>
<evidence type="ECO:0000259" key="4">
    <source>
        <dbReference type="SMART" id="SM00382"/>
    </source>
</evidence>
<dbReference type="Pfam" id="PF00004">
    <property type="entry name" value="AAA"/>
    <property type="match status" value="2"/>
</dbReference>
<dbReference type="Gene3D" id="3.40.50.300">
    <property type="entry name" value="P-loop containing nucleotide triphosphate hydrolases"/>
    <property type="match status" value="2"/>
</dbReference>
<feature type="domain" description="AAA+ ATPase" evidence="4">
    <location>
        <begin position="333"/>
        <end position="482"/>
    </location>
</feature>
<dbReference type="AlphaFoldDB" id="W7TKT8"/>
<comment type="similarity">
    <text evidence="3">Belongs to the AAA ATPase family.</text>
</comment>
<feature type="domain" description="AAA+ ATPase" evidence="4">
    <location>
        <begin position="57"/>
        <end position="194"/>
    </location>
</feature>
<keyword evidence="1 3" id="KW-0547">Nucleotide-binding</keyword>
<dbReference type="PANTHER" id="PTHR23077">
    <property type="entry name" value="AAA-FAMILY ATPASE"/>
    <property type="match status" value="1"/>
</dbReference>
<dbReference type="GO" id="GO:0016887">
    <property type="term" value="F:ATP hydrolysis activity"/>
    <property type="evidence" value="ECO:0007669"/>
    <property type="project" value="InterPro"/>
</dbReference>
<evidence type="ECO:0000256" key="3">
    <source>
        <dbReference type="RuleBase" id="RU003651"/>
    </source>
</evidence>
<proteinExistence type="inferred from homology"/>
<dbReference type="InterPro" id="IPR050168">
    <property type="entry name" value="AAA_ATPase_domain"/>
</dbReference>
<gene>
    <name evidence="5" type="ORF">Naga_100034g50</name>
</gene>
<dbReference type="GO" id="GO:0005737">
    <property type="term" value="C:cytoplasm"/>
    <property type="evidence" value="ECO:0007669"/>
    <property type="project" value="TreeGrafter"/>
</dbReference>
<dbReference type="GO" id="GO:0005524">
    <property type="term" value="F:ATP binding"/>
    <property type="evidence" value="ECO:0007669"/>
    <property type="project" value="UniProtKB-KW"/>
</dbReference>
<dbReference type="Gene3D" id="1.10.8.60">
    <property type="match status" value="2"/>
</dbReference>
<dbReference type="SMART" id="SM00382">
    <property type="entry name" value="AAA"/>
    <property type="match status" value="2"/>
</dbReference>
<dbReference type="PANTHER" id="PTHR23077:SF27">
    <property type="entry name" value="ATPASE FAMILY GENE 2 PROTEIN HOMOLOG A"/>
    <property type="match status" value="1"/>
</dbReference>
<dbReference type="Proteomes" id="UP000019335">
    <property type="component" value="Chromosome 6"/>
</dbReference>
<dbReference type="Pfam" id="PF17862">
    <property type="entry name" value="AAA_lid_3"/>
    <property type="match status" value="2"/>
</dbReference>
<evidence type="ECO:0000313" key="5">
    <source>
        <dbReference type="EMBL" id="EWM27715.1"/>
    </source>
</evidence>
<organism evidence="5 6">
    <name type="scientific">Nannochloropsis gaditana</name>
    <dbReference type="NCBI Taxonomy" id="72520"/>
    <lineage>
        <taxon>Eukaryota</taxon>
        <taxon>Sar</taxon>
        <taxon>Stramenopiles</taxon>
        <taxon>Ochrophyta</taxon>
        <taxon>Eustigmatophyceae</taxon>
        <taxon>Eustigmatales</taxon>
        <taxon>Monodopsidaceae</taxon>
        <taxon>Nannochloropsis</taxon>
    </lineage>
</organism>
<keyword evidence="6" id="KW-1185">Reference proteome</keyword>
<dbReference type="InterPro" id="IPR041569">
    <property type="entry name" value="AAA_lid_3"/>
</dbReference>
<dbReference type="PROSITE" id="PS00674">
    <property type="entry name" value="AAA"/>
    <property type="match status" value="1"/>
</dbReference>
<evidence type="ECO:0000256" key="2">
    <source>
        <dbReference type="ARBA" id="ARBA00022840"/>
    </source>
</evidence>
<dbReference type="FunFam" id="3.40.50.300:FF:001921">
    <property type="entry name" value="AAA ATPase domain-containing protein"/>
    <property type="match status" value="1"/>
</dbReference>
<dbReference type="InterPro" id="IPR003593">
    <property type="entry name" value="AAA+_ATPase"/>
</dbReference>
<reference evidence="5 6" key="1">
    <citation type="journal article" date="2014" name="Mol. Plant">
        <title>Chromosome Scale Genome Assembly and Transcriptome Profiling of Nannochloropsis gaditana in Nitrogen Depletion.</title>
        <authorList>
            <person name="Corteggiani Carpinelli E."/>
            <person name="Telatin A."/>
            <person name="Vitulo N."/>
            <person name="Forcato C."/>
            <person name="D'Angelo M."/>
            <person name="Schiavon R."/>
            <person name="Vezzi A."/>
            <person name="Giacometti G.M."/>
            <person name="Morosinotto T."/>
            <person name="Valle G."/>
        </authorList>
    </citation>
    <scope>NUCLEOTIDE SEQUENCE [LARGE SCALE GENOMIC DNA]</scope>
    <source>
        <strain evidence="5 6">B-31</strain>
    </source>
</reference>
<name>W7TKT8_9STRA</name>
<dbReference type="EMBL" id="AZIL01000424">
    <property type="protein sequence ID" value="EWM27715.1"/>
    <property type="molecule type" value="Genomic_DNA"/>
</dbReference>
<dbReference type="InterPro" id="IPR027417">
    <property type="entry name" value="P-loop_NTPase"/>
</dbReference>
<sequence>MGLGQFPPHSDKKCQHRRSAIEADLPGLEEDIDLLLRLIDGFSRNGGGSRDQSFCQAVRGALLEGGPGAGKTALAKSLARHGGLPSYYCSCPSLFSRDRGDAERGLQEIFQTCIQKAACSEKESCLLVLDDLDCIGKDRKKARHVSDLGILAMLLECLDHLRGAHVFVLAIAGDASLIDVGLLQPGRLEITLKLSSLKQEQREKILANLLGKLNTKSPRAVEESSIQYSGRLLDSLACRTRGFNGADLAYLCSSALTSALRRSQSSDHVCIEEEDWEVAMEGAHPIDIPWLFVEGARLSDLAGMDEIIQTVSETILQPLLQPEALRAMGVPRASFGVLLYGPSGTGKTTLGLALAAAAQSHASFLAVECSELVNKVVGESERAVARLFQVARHRAPCILFLDHVEAIAGRRGFDTSSEQTMDRMLSTLLMEMDGLTAGDCMHDRTGSDMVIVVAATNLLSMLDEAFLRPGRLDILIEMALPDKEARAAIFLLHFSRMPLRFDTAVRGLKSEKNSTFTPLHEFAETMADLSEGLSGADIQGLCQEAALLALREDLDRSYLLPRHVMEALDVKRRNT</sequence>
<keyword evidence="2 3" id="KW-0067">ATP-binding</keyword>
<dbReference type="SUPFAM" id="SSF52540">
    <property type="entry name" value="P-loop containing nucleoside triphosphate hydrolases"/>
    <property type="match status" value="2"/>
</dbReference>